<dbReference type="EMBL" id="AP024355">
    <property type="protein sequence ID" value="BCR05656.1"/>
    <property type="molecule type" value="Genomic_DNA"/>
</dbReference>
<dbReference type="PROSITE" id="PS51257">
    <property type="entry name" value="PROKAR_LIPOPROTEIN"/>
    <property type="match status" value="1"/>
</dbReference>
<evidence type="ECO:0000256" key="1">
    <source>
        <dbReference type="SAM" id="MobiDB-lite"/>
    </source>
</evidence>
<evidence type="ECO:0000313" key="3">
    <source>
        <dbReference type="EMBL" id="BCR05656.1"/>
    </source>
</evidence>
<protein>
    <recommendedName>
        <fullName evidence="5">SbsA Ig-like domain-containing protein</fullName>
    </recommendedName>
</protein>
<accession>A0ABN6DZS9</accession>
<sequence length="384" mass="37783">MNRLFRYSFSALVAALLAAGCGGGGGSSNTTAAPTTPPPGALQPGGSGADLGQVADDQGNAVTVDFSNALDINDNNQVVGFAAATAGASFKAALWAVDAQGAATVTPTSLAALAGNTFSAAFSVANSGDAVGQSAKGAQLVAVIWKDGAAGPEELPALSAAGNSAAFGISPDGSGIVGEAFDATTGTTRAVIWRVAADGAIAAPQVLPTNIFVKLTADGSLPVAFSSALRISDAGVIVGEVEDGEGVLHAAVWEPGAGSAYTPFDLRNGGEEGSSALAINGAGLVIGESETSGGEFVPVYWSKDATGEYKRTELAAAGGAGGVNSAGRIAGWETSAAVDNAVVWNAPSLAKATLFTSSSQAYAINDNNLVVGRKGSVGFIKLVE</sequence>
<dbReference type="Proteomes" id="UP001319827">
    <property type="component" value="Chromosome"/>
</dbReference>
<proteinExistence type="predicted"/>
<keyword evidence="2" id="KW-0732">Signal</keyword>
<evidence type="ECO:0008006" key="5">
    <source>
        <dbReference type="Google" id="ProtNLM"/>
    </source>
</evidence>
<name>A0ABN6DZS9_9BACT</name>
<feature type="signal peptide" evidence="2">
    <location>
        <begin position="1"/>
        <end position="32"/>
    </location>
</feature>
<reference evidence="3 4" key="2">
    <citation type="journal article" date="2021" name="Int. J. Syst. Evol. Microbiol.">
        <title>Isolation and Polyphasic Characterization of Desulfuromonas versatilis sp. Nov., an Electrogenic Bacteria Capable of Versatile Metabolism Isolated from a Graphene Oxide-Reducing Enrichment Culture.</title>
        <authorList>
            <person name="Xie L."/>
            <person name="Yoshida N."/>
            <person name="Ishii S."/>
            <person name="Meng L."/>
        </authorList>
    </citation>
    <scope>NUCLEOTIDE SEQUENCE [LARGE SCALE GENOMIC DNA]</scope>
    <source>
        <strain evidence="3 4">NIT-T3</strain>
    </source>
</reference>
<feature type="region of interest" description="Disordered" evidence="1">
    <location>
        <begin position="26"/>
        <end position="52"/>
    </location>
</feature>
<keyword evidence="4" id="KW-1185">Reference proteome</keyword>
<reference evidence="3 4" key="1">
    <citation type="journal article" date="2016" name="C (Basel)">
        <title>Selective Growth of and Electricity Production by Marine Exoelectrogenic Bacteria in Self-Aggregated Hydrogel of Microbially Reduced Graphene Oxide.</title>
        <authorList>
            <person name="Yoshida N."/>
            <person name="Goto Y."/>
            <person name="Miyata Y."/>
        </authorList>
    </citation>
    <scope>NUCLEOTIDE SEQUENCE [LARGE SCALE GENOMIC DNA]</scope>
    <source>
        <strain evidence="3 4">NIT-T3</strain>
    </source>
</reference>
<organism evidence="3 4">
    <name type="scientific">Desulfuromonas versatilis</name>
    <dbReference type="NCBI Taxonomy" id="2802975"/>
    <lineage>
        <taxon>Bacteria</taxon>
        <taxon>Pseudomonadati</taxon>
        <taxon>Thermodesulfobacteriota</taxon>
        <taxon>Desulfuromonadia</taxon>
        <taxon>Desulfuromonadales</taxon>
        <taxon>Desulfuromonadaceae</taxon>
        <taxon>Desulfuromonas</taxon>
    </lineage>
</organism>
<gene>
    <name evidence="3" type="ORF">DESUT3_27250</name>
</gene>
<feature type="chain" id="PRO_5046810398" description="SbsA Ig-like domain-containing protein" evidence="2">
    <location>
        <begin position="33"/>
        <end position="384"/>
    </location>
</feature>
<evidence type="ECO:0000256" key="2">
    <source>
        <dbReference type="SAM" id="SignalP"/>
    </source>
</evidence>
<evidence type="ECO:0000313" key="4">
    <source>
        <dbReference type="Proteomes" id="UP001319827"/>
    </source>
</evidence>
<dbReference type="RefSeq" id="WP_221249067.1">
    <property type="nucleotide sequence ID" value="NZ_AP024355.1"/>
</dbReference>